<protein>
    <submittedName>
        <fullName evidence="1">Cache domain-containing protein</fullName>
    </submittedName>
</protein>
<dbReference type="Proteomes" id="UP001595962">
    <property type="component" value="Unassembled WGS sequence"/>
</dbReference>
<name>A0ABV9JLA4_9GAMM</name>
<evidence type="ECO:0000313" key="2">
    <source>
        <dbReference type="Proteomes" id="UP001595962"/>
    </source>
</evidence>
<evidence type="ECO:0000313" key="1">
    <source>
        <dbReference type="EMBL" id="MFC4655029.1"/>
    </source>
</evidence>
<gene>
    <name evidence="1" type="ORF">ACFO3I_08385</name>
</gene>
<keyword evidence="2" id="KW-1185">Reference proteome</keyword>
<proteinExistence type="predicted"/>
<sequence length="652" mass="72978">MQEFLTQYKNELKLCFQNVGQHESQLQQLNSWWSKVSLIGKINCLKVGSTILDSMDETRLRFEELQQDLVEQLLQEQGRKQLQADQACVQLALDLLTRNLFERTADIGFLAKDAVLSQYLQQAEPRDKAQLQHHLSLYCRFYSVYDDVLLFSPQGQLLCRLQDQRTEPAGIDSYLNQALATPGQFVEYCGPSALFTDKDNALLYLQAVTGASGAVLGVLCLSFKFSNEVQAISQQLLPDQLGQFFRLVSSKGRLLFQSKQLDSPVSLLPKRCLQTLEGELYLVSPALSQGYQGYLGPGWQLQLWTPLKLLSQPAAQSSALTLDVGALFPQLQQIRQDSLRVSDELDLIVLNGVIAAARKAASEFVPVLDAIRGIGRNMHQVFSSSVSELSQTVLQSQLQELQTMAVQAADMLERNLYERANDCRWWAQNPRFRSALQQPDPAALQQQLAEELRYINQLYSVYAGIYLFDPTLKILACSVPSALPQLPASVTADACLQLDAAELYHVSPFQPSELYQGRATYVYQAAIFPEHSQQACGGIALAFDSAPQFSAMLTDVLPKNGQGEVRDGFSACFIEASGKVLASSSELLWPVMSQLQLPADLLKRALETTCTEKIRLQQQEWLVAIAPGRGYREFKTTDCYRQQIYACFFLRC</sequence>
<accession>A0ABV9JLA4</accession>
<reference evidence="2" key="1">
    <citation type="journal article" date="2019" name="Int. J. Syst. Evol. Microbiol.">
        <title>The Global Catalogue of Microorganisms (GCM) 10K type strain sequencing project: providing services to taxonomists for standard genome sequencing and annotation.</title>
        <authorList>
            <consortium name="The Broad Institute Genomics Platform"/>
            <consortium name="The Broad Institute Genome Sequencing Center for Infectious Disease"/>
            <person name="Wu L."/>
            <person name="Ma J."/>
        </authorList>
    </citation>
    <scope>NUCLEOTIDE SEQUENCE [LARGE SCALE GENOMIC DNA]</scope>
    <source>
        <strain evidence="2">DT28</strain>
    </source>
</reference>
<dbReference type="RefSeq" id="WP_377333280.1">
    <property type="nucleotide sequence ID" value="NZ_JBHSGB010000006.1"/>
</dbReference>
<comment type="caution">
    <text evidence="1">The sequence shown here is derived from an EMBL/GenBank/DDBJ whole genome shotgun (WGS) entry which is preliminary data.</text>
</comment>
<organism evidence="1 2">
    <name type="scientific">Rheinheimera marina</name>
    <dbReference type="NCBI Taxonomy" id="1774958"/>
    <lineage>
        <taxon>Bacteria</taxon>
        <taxon>Pseudomonadati</taxon>
        <taxon>Pseudomonadota</taxon>
        <taxon>Gammaproteobacteria</taxon>
        <taxon>Chromatiales</taxon>
        <taxon>Chromatiaceae</taxon>
        <taxon>Rheinheimera</taxon>
    </lineage>
</organism>
<dbReference type="EMBL" id="JBHSGB010000006">
    <property type="protein sequence ID" value="MFC4655029.1"/>
    <property type="molecule type" value="Genomic_DNA"/>
</dbReference>